<evidence type="ECO:0000313" key="2">
    <source>
        <dbReference type="EMBL" id="CAI9568165.1"/>
    </source>
</evidence>
<accession>A0ABN9D6L3</accession>
<feature type="compositionally biased region" description="Polar residues" evidence="1">
    <location>
        <begin position="12"/>
        <end position="21"/>
    </location>
</feature>
<dbReference type="EMBL" id="CATNWA010014150">
    <property type="protein sequence ID" value="CAI9568165.1"/>
    <property type="molecule type" value="Genomic_DNA"/>
</dbReference>
<comment type="caution">
    <text evidence="2">The sequence shown here is derived from an EMBL/GenBank/DDBJ whole genome shotgun (WGS) entry which is preliminary data.</text>
</comment>
<evidence type="ECO:0000256" key="1">
    <source>
        <dbReference type="SAM" id="MobiDB-lite"/>
    </source>
</evidence>
<sequence length="51" mass="5721">MYSPAPQDMHSQKGSQGYQDSDNQRKCFRGAALLRWGNQPLDREKTGGAHT</sequence>
<gene>
    <name evidence="2" type="ORF">SPARVUS_LOCUS6655950</name>
</gene>
<reference evidence="2" key="1">
    <citation type="submission" date="2023-05" db="EMBL/GenBank/DDBJ databases">
        <authorList>
            <person name="Stuckert A."/>
        </authorList>
    </citation>
    <scope>NUCLEOTIDE SEQUENCE</scope>
</reference>
<proteinExistence type="predicted"/>
<evidence type="ECO:0000313" key="3">
    <source>
        <dbReference type="Proteomes" id="UP001162483"/>
    </source>
</evidence>
<protein>
    <submittedName>
        <fullName evidence="2">Uncharacterized protein</fullName>
    </submittedName>
</protein>
<name>A0ABN9D6L3_9NEOB</name>
<organism evidence="2 3">
    <name type="scientific">Staurois parvus</name>
    <dbReference type="NCBI Taxonomy" id="386267"/>
    <lineage>
        <taxon>Eukaryota</taxon>
        <taxon>Metazoa</taxon>
        <taxon>Chordata</taxon>
        <taxon>Craniata</taxon>
        <taxon>Vertebrata</taxon>
        <taxon>Euteleostomi</taxon>
        <taxon>Amphibia</taxon>
        <taxon>Batrachia</taxon>
        <taxon>Anura</taxon>
        <taxon>Neobatrachia</taxon>
        <taxon>Ranoidea</taxon>
        <taxon>Ranidae</taxon>
        <taxon>Staurois</taxon>
    </lineage>
</organism>
<keyword evidence="3" id="KW-1185">Reference proteome</keyword>
<dbReference type="Proteomes" id="UP001162483">
    <property type="component" value="Unassembled WGS sequence"/>
</dbReference>
<feature type="region of interest" description="Disordered" evidence="1">
    <location>
        <begin position="1"/>
        <end position="26"/>
    </location>
</feature>